<dbReference type="Proteomes" id="UP000030853">
    <property type="component" value="Unassembled WGS sequence"/>
</dbReference>
<reference evidence="1 2" key="1">
    <citation type="submission" date="2014-11" db="EMBL/GenBank/DDBJ databases">
        <title>Genome sequencing of Pantoea rodasii ND03.</title>
        <authorList>
            <person name="Muhamad Yunos N.Y."/>
            <person name="Chan K.-G."/>
        </authorList>
    </citation>
    <scope>NUCLEOTIDE SEQUENCE [LARGE SCALE GENOMIC DNA]</scope>
    <source>
        <strain evidence="1 2">ND03</strain>
    </source>
</reference>
<sequence length="295" mass="32668">MLGVCIKCGQYMELIQSHVISKFMGKRVYLEPKKSGGFNLFSGDTTLESNGSSYTKKFSLKFDQDLPKPFLMCKPCDGSFSTHEKSLSQLIDKSKLFYSPDLIYNSPCLTSSKITGLGDFQEYQLPDNELGLLRRNGIITCWRALHATAQSSSSKGGITPLNAFLESDRGAQMNHEVIKYCDSDSAPEPGHFALLLAPPALTIELSGSQGDAPHGWDVIIFSGKDHSDAFMVAVWFGYWMLLWAPENTHDDPVVASIVAEIRMSQVATTWPLTTLKPRVDKAIEQLQKRYGAGLE</sequence>
<protein>
    <submittedName>
        <fullName evidence="1">Uncharacterized protein</fullName>
    </submittedName>
</protein>
<dbReference type="EMBL" id="JTJJ01000089">
    <property type="protein sequence ID" value="KHJ66257.1"/>
    <property type="molecule type" value="Genomic_DNA"/>
</dbReference>
<evidence type="ECO:0000313" key="1">
    <source>
        <dbReference type="EMBL" id="KHJ66257.1"/>
    </source>
</evidence>
<comment type="caution">
    <text evidence="1">The sequence shown here is derived from an EMBL/GenBank/DDBJ whole genome shotgun (WGS) entry which is preliminary data.</text>
</comment>
<gene>
    <name evidence="1" type="ORF">QU24_20470</name>
</gene>
<organism evidence="1 2">
    <name type="scientific">Pantoea rodasii</name>
    <dbReference type="NCBI Taxonomy" id="1076549"/>
    <lineage>
        <taxon>Bacteria</taxon>
        <taxon>Pseudomonadati</taxon>
        <taxon>Pseudomonadota</taxon>
        <taxon>Gammaproteobacteria</taxon>
        <taxon>Enterobacterales</taxon>
        <taxon>Erwiniaceae</taxon>
        <taxon>Pantoea</taxon>
    </lineage>
</organism>
<evidence type="ECO:0000313" key="2">
    <source>
        <dbReference type="Proteomes" id="UP000030853"/>
    </source>
</evidence>
<name>A0A0B1R4V5_9GAMM</name>
<proteinExistence type="predicted"/>
<dbReference type="AlphaFoldDB" id="A0A0B1R4V5"/>
<accession>A0A0B1R4V5</accession>